<reference evidence="2 3" key="1">
    <citation type="submission" date="2007-11" db="EMBL/GenBank/DDBJ databases">
        <title>Draft genome sequence of Bacteroides stercoris(ATCC 43183).</title>
        <authorList>
            <person name="Sudarsanam P."/>
            <person name="Ley R."/>
            <person name="Guruge J."/>
            <person name="Turnbaugh P.J."/>
            <person name="Mahowald M."/>
            <person name="Liep D."/>
            <person name="Gordon J."/>
        </authorList>
    </citation>
    <scope>NUCLEOTIDE SEQUENCE [LARGE SCALE GENOMIC DNA]</scope>
    <source>
        <strain evidence="2 3">ATCC 43183</strain>
    </source>
</reference>
<evidence type="ECO:0000256" key="1">
    <source>
        <dbReference type="SAM" id="MobiDB-lite"/>
    </source>
</evidence>
<dbReference type="EMBL" id="ABFZ02000013">
    <property type="protein sequence ID" value="EDS16750.1"/>
    <property type="molecule type" value="Genomic_DNA"/>
</dbReference>
<feature type="compositionally biased region" description="Basic and acidic residues" evidence="1">
    <location>
        <begin position="27"/>
        <end position="43"/>
    </location>
</feature>
<evidence type="ECO:0000313" key="3">
    <source>
        <dbReference type="Proteomes" id="UP000004713"/>
    </source>
</evidence>
<comment type="caution">
    <text evidence="2">The sequence shown here is derived from an EMBL/GenBank/DDBJ whole genome shotgun (WGS) entry which is preliminary data.</text>
</comment>
<evidence type="ECO:0000313" key="2">
    <source>
        <dbReference type="EMBL" id="EDS16750.1"/>
    </source>
</evidence>
<sequence length="43" mass="4793">MEQVVPHRETVCFTVGNISAETLATSGEKDAGKVRPERDTNYR</sequence>
<reference evidence="2 3" key="2">
    <citation type="submission" date="2007-11" db="EMBL/GenBank/DDBJ databases">
        <authorList>
            <person name="Fulton L."/>
            <person name="Clifton S."/>
            <person name="Fulton B."/>
            <person name="Xu J."/>
            <person name="Minx P."/>
            <person name="Pepin K.H."/>
            <person name="Johnson M."/>
            <person name="Thiruvilangam P."/>
            <person name="Bhonagiri V."/>
            <person name="Nash W.E."/>
            <person name="Mardis E.R."/>
            <person name="Wilson R.K."/>
        </authorList>
    </citation>
    <scope>NUCLEOTIDE SEQUENCE [LARGE SCALE GENOMIC DNA]</scope>
    <source>
        <strain evidence="2 3">ATCC 43183</strain>
    </source>
</reference>
<proteinExistence type="predicted"/>
<protein>
    <submittedName>
        <fullName evidence="2">Uncharacterized protein</fullName>
    </submittedName>
</protein>
<dbReference type="AlphaFoldDB" id="B0NLK2"/>
<organism evidence="2 3">
    <name type="scientific">Bacteroides stercoris ATCC 43183</name>
    <dbReference type="NCBI Taxonomy" id="449673"/>
    <lineage>
        <taxon>Bacteria</taxon>
        <taxon>Pseudomonadati</taxon>
        <taxon>Bacteroidota</taxon>
        <taxon>Bacteroidia</taxon>
        <taxon>Bacteroidales</taxon>
        <taxon>Bacteroidaceae</taxon>
        <taxon>Bacteroides</taxon>
    </lineage>
</organism>
<gene>
    <name evidence="2" type="ORF">BACSTE_00283</name>
</gene>
<accession>B0NLK2</accession>
<dbReference type="Proteomes" id="UP000004713">
    <property type="component" value="Unassembled WGS sequence"/>
</dbReference>
<dbReference type="HOGENOM" id="CLU_3229912_0_0_10"/>
<name>B0NLK2_BACSE</name>
<feature type="region of interest" description="Disordered" evidence="1">
    <location>
        <begin position="24"/>
        <end position="43"/>
    </location>
</feature>